<organism evidence="4 5">
    <name type="scientific">Nematostella vectensis</name>
    <name type="common">Starlet sea anemone</name>
    <dbReference type="NCBI Taxonomy" id="45351"/>
    <lineage>
        <taxon>Eukaryota</taxon>
        <taxon>Metazoa</taxon>
        <taxon>Cnidaria</taxon>
        <taxon>Anthozoa</taxon>
        <taxon>Hexacorallia</taxon>
        <taxon>Actiniaria</taxon>
        <taxon>Edwardsiidae</taxon>
        <taxon>Nematostella</taxon>
    </lineage>
</organism>
<dbReference type="AlphaFoldDB" id="A7RQG2"/>
<accession>A7RQG2</accession>
<dbReference type="OrthoDB" id="6224010at2759"/>
<dbReference type="Proteomes" id="UP000001593">
    <property type="component" value="Unassembled WGS sequence"/>
</dbReference>
<keyword evidence="5" id="KW-1185">Reference proteome</keyword>
<reference evidence="4 5" key="1">
    <citation type="journal article" date="2007" name="Science">
        <title>Sea anemone genome reveals ancestral eumetazoan gene repertoire and genomic organization.</title>
        <authorList>
            <person name="Putnam N.H."/>
            <person name="Srivastava M."/>
            <person name="Hellsten U."/>
            <person name="Dirks B."/>
            <person name="Chapman J."/>
            <person name="Salamov A."/>
            <person name="Terry A."/>
            <person name="Shapiro H."/>
            <person name="Lindquist E."/>
            <person name="Kapitonov V.V."/>
            <person name="Jurka J."/>
            <person name="Genikhovich G."/>
            <person name="Grigoriev I.V."/>
            <person name="Lucas S.M."/>
            <person name="Steele R.E."/>
            <person name="Finnerty J.R."/>
            <person name="Technau U."/>
            <person name="Martindale M.Q."/>
            <person name="Rokhsar D.S."/>
        </authorList>
    </citation>
    <scope>NUCLEOTIDE SEQUENCE [LARGE SCALE GENOMIC DNA]</scope>
    <source>
        <strain evidence="5">CH2 X CH6</strain>
    </source>
</reference>
<dbReference type="STRING" id="45351.A7RQG2"/>
<sequence length="81" mass="9881">LRHVEKDVLIPKLVREKARERCKDLVDEFEKCCKGRSISMVWHCRKQNTAMKDCLTKNYQDKELFEACRVEYLQKRRQYQS</sequence>
<evidence type="ECO:0000256" key="1">
    <source>
        <dbReference type="ARBA" id="ARBA00007347"/>
    </source>
</evidence>
<dbReference type="OMA" id="CCQETGF"/>
<feature type="non-terminal residue" evidence="4">
    <location>
        <position position="81"/>
    </location>
</feature>
<dbReference type="PROSITE" id="PS51808">
    <property type="entry name" value="CHCH"/>
    <property type="match status" value="1"/>
</dbReference>
<dbReference type="HOGENOM" id="CLU_142621_2_1_1"/>
<proteinExistence type="inferred from homology"/>
<evidence type="ECO:0000313" key="5">
    <source>
        <dbReference type="Proteomes" id="UP000001593"/>
    </source>
</evidence>
<dbReference type="KEGG" id="nve:5518467"/>
<dbReference type="InParanoid" id="A7RQG2"/>
<dbReference type="PhylomeDB" id="A7RQG2"/>
<comment type="subcellular location">
    <subcellularLocation>
        <location evidence="3">Mitochondrion</location>
    </subcellularLocation>
</comment>
<evidence type="ECO:0000313" key="4">
    <source>
        <dbReference type="EMBL" id="EDO46283.1"/>
    </source>
</evidence>
<dbReference type="GO" id="GO:0005739">
    <property type="term" value="C:mitochondrion"/>
    <property type="evidence" value="ECO:0000318"/>
    <property type="project" value="GO_Central"/>
</dbReference>
<protein>
    <recommendedName>
        <fullName evidence="3">COX assembly mitochondrial protein</fullName>
    </recommendedName>
</protein>
<feature type="non-terminal residue" evidence="4">
    <location>
        <position position="1"/>
    </location>
</feature>
<keyword evidence="3" id="KW-0496">Mitochondrion</keyword>
<dbReference type="EMBL" id="DS469528">
    <property type="protein sequence ID" value="EDO46283.1"/>
    <property type="molecule type" value="Genomic_DNA"/>
</dbReference>
<name>A7RQG2_NEMVE</name>
<dbReference type="PANTHER" id="PTHR22977">
    <property type="entry name" value="COX ASSEMBLY MITOCHONDRIAL PROTEIN"/>
    <property type="match status" value="1"/>
</dbReference>
<evidence type="ECO:0000256" key="2">
    <source>
        <dbReference type="ARBA" id="ARBA00023157"/>
    </source>
</evidence>
<dbReference type="PANTHER" id="PTHR22977:SF5">
    <property type="entry name" value="COX ASSEMBLY MITOCHONDRIAL PROTEIN HOMOLOG"/>
    <property type="match status" value="1"/>
</dbReference>
<comment type="similarity">
    <text evidence="1 3">Belongs to the CMC family.</text>
</comment>
<dbReference type="eggNOG" id="KOG4624">
    <property type="taxonomic scope" value="Eukaryota"/>
</dbReference>
<dbReference type="Pfam" id="PF08583">
    <property type="entry name" value="Cmc1"/>
    <property type="match status" value="1"/>
</dbReference>
<dbReference type="InterPro" id="IPR013892">
    <property type="entry name" value="Cyt_c_biogenesis_Cmc1-like"/>
</dbReference>
<gene>
    <name evidence="4" type="ORF">NEMVEDRAFT_v1g67120</name>
</gene>
<evidence type="ECO:0000256" key="3">
    <source>
        <dbReference type="RuleBase" id="RU364104"/>
    </source>
</evidence>
<keyword evidence="2" id="KW-1015">Disulfide bond</keyword>